<comment type="caution">
    <text evidence="2">The sequence shown here is derived from an EMBL/GenBank/DDBJ whole genome shotgun (WGS) entry which is preliminary data.</text>
</comment>
<dbReference type="Pfam" id="PF02698">
    <property type="entry name" value="DUF218"/>
    <property type="match status" value="1"/>
</dbReference>
<organism evidence="2 3">
    <name type="scientific">Candidatus Gottesmanbacteria bacterium RIFCSPLOWO2_01_FULL_49_10</name>
    <dbReference type="NCBI Taxonomy" id="1798396"/>
    <lineage>
        <taxon>Bacteria</taxon>
        <taxon>Candidatus Gottesmaniibacteriota</taxon>
    </lineage>
</organism>
<dbReference type="CDD" id="cd06259">
    <property type="entry name" value="YdcF-like"/>
    <property type="match status" value="1"/>
</dbReference>
<protein>
    <recommendedName>
        <fullName evidence="1">DUF218 domain-containing protein</fullName>
    </recommendedName>
</protein>
<sequence length="258" mass="28652">MIIGKEAMRQARGLVVRTTLAISLLAAKPLSDLDHTSRVLAAARGQEVSCYEPMYPEQDVYPYDAIVVPGSGVQMSLEGHVVPDYFEQLRLEAAAIAVIRKKAPGVVLLDGVSSPQIDPFINRTYLQKEIQKLSEGTIVLPDNAVIVENHSINTATNMQRLSELAVLYNLRTFLLITNEFQIRRAEIFACAYGNNAYPVAAEGVIADFDPERRAYLDELYASPSMKPIMLKEEIGIAVSLYDPQGYIPTWVKQVLPNR</sequence>
<dbReference type="Proteomes" id="UP000176409">
    <property type="component" value="Unassembled WGS sequence"/>
</dbReference>
<gene>
    <name evidence="2" type="ORF">A2973_03460</name>
</gene>
<dbReference type="InterPro" id="IPR003848">
    <property type="entry name" value="DUF218"/>
</dbReference>
<accession>A0A1F6AWQ4</accession>
<dbReference type="AlphaFoldDB" id="A0A1F6AWQ4"/>
<evidence type="ECO:0000313" key="2">
    <source>
        <dbReference type="EMBL" id="OGG28757.1"/>
    </source>
</evidence>
<feature type="domain" description="DUF218" evidence="1">
    <location>
        <begin position="64"/>
        <end position="234"/>
    </location>
</feature>
<dbReference type="EMBL" id="MFJZ01000072">
    <property type="protein sequence ID" value="OGG28757.1"/>
    <property type="molecule type" value="Genomic_DNA"/>
</dbReference>
<evidence type="ECO:0000259" key="1">
    <source>
        <dbReference type="Pfam" id="PF02698"/>
    </source>
</evidence>
<dbReference type="GO" id="GO:0043164">
    <property type="term" value="P:Gram-negative-bacterium-type cell wall biogenesis"/>
    <property type="evidence" value="ECO:0007669"/>
    <property type="project" value="TreeGrafter"/>
</dbReference>
<dbReference type="InterPro" id="IPR051599">
    <property type="entry name" value="Cell_Envelope_Assoc"/>
</dbReference>
<dbReference type="GO" id="GO:0000270">
    <property type="term" value="P:peptidoglycan metabolic process"/>
    <property type="evidence" value="ECO:0007669"/>
    <property type="project" value="TreeGrafter"/>
</dbReference>
<name>A0A1F6AWQ4_9BACT</name>
<reference evidence="2 3" key="1">
    <citation type="journal article" date="2016" name="Nat. Commun.">
        <title>Thousands of microbial genomes shed light on interconnected biogeochemical processes in an aquifer system.</title>
        <authorList>
            <person name="Anantharaman K."/>
            <person name="Brown C.T."/>
            <person name="Hug L.A."/>
            <person name="Sharon I."/>
            <person name="Castelle C.J."/>
            <person name="Probst A.J."/>
            <person name="Thomas B.C."/>
            <person name="Singh A."/>
            <person name="Wilkins M.J."/>
            <person name="Karaoz U."/>
            <person name="Brodie E.L."/>
            <person name="Williams K.H."/>
            <person name="Hubbard S.S."/>
            <person name="Banfield J.F."/>
        </authorList>
    </citation>
    <scope>NUCLEOTIDE SEQUENCE [LARGE SCALE GENOMIC DNA]</scope>
</reference>
<dbReference type="PANTHER" id="PTHR30336:SF4">
    <property type="entry name" value="ENVELOPE BIOGENESIS FACTOR ELYC"/>
    <property type="match status" value="1"/>
</dbReference>
<dbReference type="GO" id="GO:0005886">
    <property type="term" value="C:plasma membrane"/>
    <property type="evidence" value="ECO:0007669"/>
    <property type="project" value="TreeGrafter"/>
</dbReference>
<dbReference type="PANTHER" id="PTHR30336">
    <property type="entry name" value="INNER MEMBRANE PROTEIN, PROBABLE PERMEASE"/>
    <property type="match status" value="1"/>
</dbReference>
<evidence type="ECO:0000313" key="3">
    <source>
        <dbReference type="Proteomes" id="UP000176409"/>
    </source>
</evidence>
<dbReference type="STRING" id="1798396.A2973_03460"/>
<proteinExistence type="predicted"/>